<evidence type="ECO:0000256" key="2">
    <source>
        <dbReference type="ARBA" id="ARBA00011738"/>
    </source>
</evidence>
<dbReference type="SUPFAM" id="SSF51717">
    <property type="entry name" value="Dihydropteroate synthetase-like"/>
    <property type="match status" value="1"/>
</dbReference>
<dbReference type="PANTHER" id="PTHR20941:SF8">
    <property type="entry name" value="INACTIVE DIHYDROPTEROATE SYNTHASE 2"/>
    <property type="match status" value="1"/>
</dbReference>
<keyword evidence="4" id="KW-0460">Magnesium</keyword>
<evidence type="ECO:0000256" key="1">
    <source>
        <dbReference type="ARBA" id="ARBA00009503"/>
    </source>
</evidence>
<comment type="subunit">
    <text evidence="2">Homodimer.</text>
</comment>
<dbReference type="InterPro" id="IPR006390">
    <property type="entry name" value="DHP_synth_dom"/>
</dbReference>
<keyword evidence="4 6" id="KW-0808">Transferase</keyword>
<proteinExistence type="inferred from homology"/>
<keyword evidence="4" id="KW-0479">Metal-binding</keyword>
<dbReference type="PROSITE" id="PS50972">
    <property type="entry name" value="PTERIN_BINDING"/>
    <property type="match status" value="1"/>
</dbReference>
<dbReference type="GO" id="GO:0046654">
    <property type="term" value="P:tetrahydrofolate biosynthetic process"/>
    <property type="evidence" value="ECO:0007669"/>
    <property type="project" value="UniProtKB-UniPathway"/>
</dbReference>
<comment type="function">
    <text evidence="3">Has very low affinity for the DHPS substrate 6-hydroxymethyl-7,8-dihydropterin-pyrophosphate, but can bind the inhibitor dapsone. Seems to lack dihydropteroate synthase activity, and does probably not function in folate metabolism.</text>
</comment>
<organism evidence="6 7">
    <name type="scientific">Nocardia stercoris</name>
    <dbReference type="NCBI Taxonomy" id="2483361"/>
    <lineage>
        <taxon>Bacteria</taxon>
        <taxon>Bacillati</taxon>
        <taxon>Actinomycetota</taxon>
        <taxon>Actinomycetes</taxon>
        <taxon>Mycobacteriales</taxon>
        <taxon>Nocardiaceae</taxon>
        <taxon>Nocardia</taxon>
    </lineage>
</organism>
<dbReference type="InterPro" id="IPR011005">
    <property type="entry name" value="Dihydropteroate_synth-like_sf"/>
</dbReference>
<dbReference type="GO" id="GO:0046872">
    <property type="term" value="F:metal ion binding"/>
    <property type="evidence" value="ECO:0007669"/>
    <property type="project" value="UniProtKB-KW"/>
</dbReference>
<dbReference type="Proteomes" id="UP000279275">
    <property type="component" value="Unassembled WGS sequence"/>
</dbReference>
<name>A0A3M2LE18_9NOCA</name>
<dbReference type="InterPro" id="IPR000489">
    <property type="entry name" value="Pterin-binding_dom"/>
</dbReference>
<evidence type="ECO:0000256" key="4">
    <source>
        <dbReference type="RuleBase" id="RU361205"/>
    </source>
</evidence>
<accession>A0A3M2LE18</accession>
<dbReference type="GO" id="GO:0005829">
    <property type="term" value="C:cytosol"/>
    <property type="evidence" value="ECO:0007669"/>
    <property type="project" value="TreeGrafter"/>
</dbReference>
<dbReference type="Gene3D" id="3.20.20.20">
    <property type="entry name" value="Dihydropteroate synthase-like"/>
    <property type="match status" value="1"/>
</dbReference>
<dbReference type="PROSITE" id="PS00792">
    <property type="entry name" value="DHPS_1"/>
    <property type="match status" value="1"/>
</dbReference>
<dbReference type="NCBIfam" id="TIGR01496">
    <property type="entry name" value="DHPS"/>
    <property type="match status" value="1"/>
</dbReference>
<comment type="similarity">
    <text evidence="1 4">Belongs to the DHPS family.</text>
</comment>
<gene>
    <name evidence="6" type="primary">folP</name>
    <name evidence="6" type="ORF">EBN03_01335</name>
</gene>
<dbReference type="GO" id="GO:0046656">
    <property type="term" value="P:folic acid biosynthetic process"/>
    <property type="evidence" value="ECO:0007669"/>
    <property type="project" value="UniProtKB-KW"/>
</dbReference>
<dbReference type="EMBL" id="RFFH01000001">
    <property type="protein sequence ID" value="RMI35010.1"/>
    <property type="molecule type" value="Genomic_DNA"/>
</dbReference>
<comment type="function">
    <text evidence="4">Catalyzes the condensation of para-aminobenzoate (pABA) with 6-hydroxymethyl-7,8-dihydropterin diphosphate (DHPt-PP) to form 7,8-dihydropteroate (H2Pte), the immediate precursor of folate derivatives.</text>
</comment>
<comment type="cofactor">
    <cofactor evidence="4">
        <name>Mg(2+)</name>
        <dbReference type="ChEBI" id="CHEBI:18420"/>
    </cofactor>
</comment>
<dbReference type="Pfam" id="PF00809">
    <property type="entry name" value="Pterin_bind"/>
    <property type="match status" value="1"/>
</dbReference>
<comment type="caution">
    <text evidence="6">The sequence shown here is derived from an EMBL/GenBank/DDBJ whole genome shotgun (WGS) entry which is preliminary data.</text>
</comment>
<sequence length="292" mass="30543">MIIAPPPSTLCGKPVAVDRALVMAIVNRTPDSFYDRGATFTDDAAMAAVDRAVAEGADLVDIGGVKAGPGVEVDAAEEARRVVPFVAAIRERHPDLLISVDTWRADVARAAVAEGADLINDTWAGADPDLVGVAAELGVGLVCSHTGGARPRTRPHRVHYDDVVTEVTETLVAAAERAAAAGVRADSILIDPTHDFGKNTYHGLALLRSVDVLVKTGWPVLMALSNKDFIGETLGVGLSERLEGTLAATAWSAAAGARVFRVHEVAATRRVVDMTAAIAGLRPPARTLRGLV</sequence>
<dbReference type="InterPro" id="IPR045031">
    <property type="entry name" value="DHP_synth-like"/>
</dbReference>
<dbReference type="GO" id="GO:0004156">
    <property type="term" value="F:dihydropteroate synthase activity"/>
    <property type="evidence" value="ECO:0007669"/>
    <property type="project" value="UniProtKB-EC"/>
</dbReference>
<dbReference type="UniPathway" id="UPA00077">
    <property type="reaction ID" value="UER00156"/>
</dbReference>
<dbReference type="FunFam" id="3.20.20.20:FF:000008">
    <property type="entry name" value="Dihydropteroate synthase"/>
    <property type="match status" value="1"/>
</dbReference>
<reference evidence="6 7" key="1">
    <citation type="submission" date="2018-10" db="EMBL/GenBank/DDBJ databases">
        <title>Isolation from cow dung.</title>
        <authorList>
            <person name="Ling L."/>
        </authorList>
    </citation>
    <scope>NUCLEOTIDE SEQUENCE [LARGE SCALE GENOMIC DNA]</scope>
    <source>
        <strain evidence="6 7">NEAU-LL90</strain>
    </source>
</reference>
<dbReference type="AlphaFoldDB" id="A0A3M2LE18"/>
<evidence type="ECO:0000313" key="6">
    <source>
        <dbReference type="EMBL" id="RMI35010.1"/>
    </source>
</evidence>
<evidence type="ECO:0000259" key="5">
    <source>
        <dbReference type="PROSITE" id="PS50972"/>
    </source>
</evidence>
<comment type="pathway">
    <text evidence="4">Cofactor biosynthesis; tetrahydrofolate biosynthesis; 7,8-dihydrofolate from 2-amino-4-hydroxy-6-hydroxymethyl-7,8-dihydropteridine diphosphate and 4-aminobenzoate: step 1/2.</text>
</comment>
<protein>
    <recommendedName>
        <fullName evidence="4">Dihydropteroate synthase</fullName>
        <shortName evidence="4">DHPS</shortName>
        <ecNumber evidence="4">2.5.1.15</ecNumber>
    </recommendedName>
    <alternativeName>
        <fullName evidence="4">Dihydropteroate pyrophosphorylase</fullName>
    </alternativeName>
</protein>
<dbReference type="PROSITE" id="PS00793">
    <property type="entry name" value="DHPS_2"/>
    <property type="match status" value="1"/>
</dbReference>
<dbReference type="EC" id="2.5.1.15" evidence="4"/>
<dbReference type="RefSeq" id="WP_122185982.1">
    <property type="nucleotide sequence ID" value="NZ_RFFH01000001.1"/>
</dbReference>
<dbReference type="PANTHER" id="PTHR20941">
    <property type="entry name" value="FOLATE SYNTHESIS PROTEINS"/>
    <property type="match status" value="1"/>
</dbReference>
<evidence type="ECO:0000313" key="7">
    <source>
        <dbReference type="Proteomes" id="UP000279275"/>
    </source>
</evidence>
<feature type="domain" description="Pterin-binding" evidence="5">
    <location>
        <begin position="20"/>
        <end position="273"/>
    </location>
</feature>
<dbReference type="OrthoDB" id="9811744at2"/>
<keyword evidence="7" id="KW-1185">Reference proteome</keyword>
<evidence type="ECO:0000256" key="3">
    <source>
        <dbReference type="ARBA" id="ARBA00058850"/>
    </source>
</evidence>
<keyword evidence="4" id="KW-0289">Folate biosynthesis</keyword>